<feature type="domain" description="HTH lysR-type" evidence="5">
    <location>
        <begin position="5"/>
        <end position="62"/>
    </location>
</feature>
<comment type="caution">
    <text evidence="6">The sequence shown here is derived from an EMBL/GenBank/DDBJ whole genome shotgun (WGS) entry which is preliminary data.</text>
</comment>
<accession>A0ABW5CQ06</accession>
<evidence type="ECO:0000313" key="6">
    <source>
        <dbReference type="EMBL" id="MFD2238917.1"/>
    </source>
</evidence>
<dbReference type="Proteomes" id="UP001597371">
    <property type="component" value="Unassembled WGS sequence"/>
</dbReference>
<keyword evidence="4" id="KW-0804">Transcription</keyword>
<dbReference type="InterPro" id="IPR005119">
    <property type="entry name" value="LysR_subst-bd"/>
</dbReference>
<proteinExistence type="inferred from homology"/>
<dbReference type="CDD" id="cd08422">
    <property type="entry name" value="PBP2_CrgA_like"/>
    <property type="match status" value="1"/>
</dbReference>
<dbReference type="Gene3D" id="3.40.190.290">
    <property type="match status" value="1"/>
</dbReference>
<protein>
    <submittedName>
        <fullName evidence="6">LysR substrate-binding domain-containing protein</fullName>
    </submittedName>
</protein>
<evidence type="ECO:0000259" key="5">
    <source>
        <dbReference type="PROSITE" id="PS50931"/>
    </source>
</evidence>
<dbReference type="Pfam" id="PF03466">
    <property type="entry name" value="LysR_substrate"/>
    <property type="match status" value="1"/>
</dbReference>
<keyword evidence="7" id="KW-1185">Reference proteome</keyword>
<dbReference type="PANTHER" id="PTHR30537:SF5">
    <property type="entry name" value="HTH-TYPE TRANSCRIPTIONAL ACTIVATOR TTDR-RELATED"/>
    <property type="match status" value="1"/>
</dbReference>
<organism evidence="6 7">
    <name type="scientific">Aureimonas populi</name>
    <dbReference type="NCBI Taxonomy" id="1701758"/>
    <lineage>
        <taxon>Bacteria</taxon>
        <taxon>Pseudomonadati</taxon>
        <taxon>Pseudomonadota</taxon>
        <taxon>Alphaproteobacteria</taxon>
        <taxon>Hyphomicrobiales</taxon>
        <taxon>Aurantimonadaceae</taxon>
        <taxon>Aureimonas</taxon>
    </lineage>
</organism>
<dbReference type="InterPro" id="IPR058163">
    <property type="entry name" value="LysR-type_TF_proteobact-type"/>
</dbReference>
<dbReference type="InterPro" id="IPR036388">
    <property type="entry name" value="WH-like_DNA-bd_sf"/>
</dbReference>
<dbReference type="InterPro" id="IPR000847">
    <property type="entry name" value="LysR_HTH_N"/>
</dbReference>
<dbReference type="Pfam" id="PF00126">
    <property type="entry name" value="HTH_1"/>
    <property type="match status" value="1"/>
</dbReference>
<dbReference type="InterPro" id="IPR036390">
    <property type="entry name" value="WH_DNA-bd_sf"/>
</dbReference>
<evidence type="ECO:0000256" key="2">
    <source>
        <dbReference type="ARBA" id="ARBA00023015"/>
    </source>
</evidence>
<evidence type="ECO:0000256" key="4">
    <source>
        <dbReference type="ARBA" id="ARBA00023163"/>
    </source>
</evidence>
<evidence type="ECO:0000313" key="7">
    <source>
        <dbReference type="Proteomes" id="UP001597371"/>
    </source>
</evidence>
<keyword evidence="3" id="KW-0238">DNA-binding</keyword>
<dbReference type="SUPFAM" id="SSF46785">
    <property type="entry name" value="Winged helix' DNA-binding domain"/>
    <property type="match status" value="1"/>
</dbReference>
<comment type="similarity">
    <text evidence="1">Belongs to the LysR transcriptional regulatory family.</text>
</comment>
<dbReference type="PRINTS" id="PR00039">
    <property type="entry name" value="HTHLYSR"/>
</dbReference>
<dbReference type="PROSITE" id="PS50931">
    <property type="entry name" value="HTH_LYSR"/>
    <property type="match status" value="1"/>
</dbReference>
<gene>
    <name evidence="6" type="ORF">ACFSKQ_15795</name>
</gene>
<dbReference type="Gene3D" id="1.10.10.10">
    <property type="entry name" value="Winged helix-like DNA-binding domain superfamily/Winged helix DNA-binding domain"/>
    <property type="match status" value="1"/>
</dbReference>
<dbReference type="EMBL" id="JBHUIJ010000022">
    <property type="protein sequence ID" value="MFD2238917.1"/>
    <property type="molecule type" value="Genomic_DNA"/>
</dbReference>
<evidence type="ECO:0000256" key="3">
    <source>
        <dbReference type="ARBA" id="ARBA00023125"/>
    </source>
</evidence>
<dbReference type="SUPFAM" id="SSF53850">
    <property type="entry name" value="Periplasmic binding protein-like II"/>
    <property type="match status" value="1"/>
</dbReference>
<sequence length="307" mass="33509">MLLPDRLRSMEVFAKVAQLGSFSAAGRALGLSQTMVTKHVVALEERLGVQLLKRSTQRVTPTEAGARFRQSCERILEDVLDAEALAASDRADPRGLLRLSAPLSFGIREIAPILADHARAHRGVRVELGLNDRVVDILDEGWDLAIRIGRLKDSALKARRLAPCRIILCASPAYLAARGTPRRVAELSDHDCLGYTLSEMTGPEQWSFGRTGEVKVRISGPMRANNGDAVARAAMEGLGIVYQPSFIVGEALRRGALVPIALDHPPVQISEVHAVYPATRHPSAKVRTMIDFLAARWGPTPPWDRGL</sequence>
<evidence type="ECO:0000256" key="1">
    <source>
        <dbReference type="ARBA" id="ARBA00009437"/>
    </source>
</evidence>
<keyword evidence="2" id="KW-0805">Transcription regulation</keyword>
<dbReference type="RefSeq" id="WP_377946552.1">
    <property type="nucleotide sequence ID" value="NZ_CP072611.1"/>
</dbReference>
<reference evidence="7" key="1">
    <citation type="journal article" date="2019" name="Int. J. Syst. Evol. Microbiol.">
        <title>The Global Catalogue of Microorganisms (GCM) 10K type strain sequencing project: providing services to taxonomists for standard genome sequencing and annotation.</title>
        <authorList>
            <consortium name="The Broad Institute Genomics Platform"/>
            <consortium name="The Broad Institute Genome Sequencing Center for Infectious Disease"/>
            <person name="Wu L."/>
            <person name="Ma J."/>
        </authorList>
    </citation>
    <scope>NUCLEOTIDE SEQUENCE [LARGE SCALE GENOMIC DNA]</scope>
    <source>
        <strain evidence="7">ZS-35-S2</strain>
    </source>
</reference>
<name>A0ABW5CQ06_9HYPH</name>
<dbReference type="PANTHER" id="PTHR30537">
    <property type="entry name" value="HTH-TYPE TRANSCRIPTIONAL REGULATOR"/>
    <property type="match status" value="1"/>
</dbReference>